<dbReference type="EMBL" id="JADEZV010000001">
    <property type="protein sequence ID" value="MBE9390802.1"/>
    <property type="molecule type" value="Genomic_DNA"/>
</dbReference>
<proteinExistence type="predicted"/>
<reference evidence="1" key="1">
    <citation type="submission" date="2020-10" db="EMBL/GenBank/DDBJ databases">
        <title>Fervidococcus fontis strain 3639Fd - the first crenarchaeon capable of growth on lipids.</title>
        <authorList>
            <person name="Kochetkova T.V."/>
            <person name="Elcheninov A.G."/>
            <person name="Toschakov S.V."/>
            <person name="Kublanov I.V."/>
        </authorList>
    </citation>
    <scope>NUCLEOTIDE SEQUENCE</scope>
    <source>
        <strain evidence="1">3639Fd</strain>
    </source>
</reference>
<name>A0A843AAE1_9CREN</name>
<evidence type="ECO:0000313" key="1">
    <source>
        <dbReference type="EMBL" id="MBE9390802.1"/>
    </source>
</evidence>
<evidence type="ECO:0000313" key="2">
    <source>
        <dbReference type="Proteomes" id="UP000652307"/>
    </source>
</evidence>
<dbReference type="AlphaFoldDB" id="A0A843AAE1"/>
<comment type="caution">
    <text evidence="1">The sequence shown here is derived from an EMBL/GenBank/DDBJ whole genome shotgun (WGS) entry which is preliminary data.</text>
</comment>
<dbReference type="Proteomes" id="UP000652307">
    <property type="component" value="Unassembled WGS sequence"/>
</dbReference>
<organism evidence="1 2">
    <name type="scientific">Fervidicoccus fontis</name>
    <dbReference type="NCBI Taxonomy" id="683846"/>
    <lineage>
        <taxon>Archaea</taxon>
        <taxon>Thermoproteota</taxon>
        <taxon>Thermoprotei</taxon>
        <taxon>Fervidicoccales</taxon>
        <taxon>Fervidicoccaceae</taxon>
        <taxon>Fervidicoccus</taxon>
    </lineage>
</organism>
<protein>
    <submittedName>
        <fullName evidence="1">Uncharacterized protein</fullName>
    </submittedName>
</protein>
<accession>A0A843AAE1</accession>
<dbReference type="RefSeq" id="WP_193803377.1">
    <property type="nucleotide sequence ID" value="NZ_JADEZV010000001.1"/>
</dbReference>
<sequence>MSFLPCRMEYISIGLFVPWISSASWRRVQNLAGYKGSFPVSAGLVKRKSVKVAASPFE</sequence>
<gene>
    <name evidence="1" type="ORF">IOK49_01715</name>
</gene>